<keyword evidence="12" id="KW-1185">Reference proteome</keyword>
<dbReference type="Proteomes" id="UP000556084">
    <property type="component" value="Unassembled WGS sequence"/>
</dbReference>
<evidence type="ECO:0000313" key="12">
    <source>
        <dbReference type="Proteomes" id="UP000556084"/>
    </source>
</evidence>
<protein>
    <recommendedName>
        <fullName evidence="5 10">Transaldolase</fullName>
        <ecNumber evidence="5 10">2.2.1.2</ecNumber>
    </recommendedName>
</protein>
<proteinExistence type="inferred from homology"/>
<dbReference type="EMBL" id="JACHJH010000008">
    <property type="protein sequence ID" value="MBB4895524.1"/>
    <property type="molecule type" value="Genomic_DNA"/>
</dbReference>
<evidence type="ECO:0000256" key="8">
    <source>
        <dbReference type="ARBA" id="ARBA00023126"/>
    </source>
</evidence>
<dbReference type="InterPro" id="IPR013785">
    <property type="entry name" value="Aldolase_TIM"/>
</dbReference>
<dbReference type="PANTHER" id="PTHR10683:SF31">
    <property type="entry name" value="TRANSALDOLASE"/>
    <property type="match status" value="1"/>
</dbReference>
<dbReference type="EC" id="2.2.1.2" evidence="5 10"/>
<evidence type="ECO:0000256" key="6">
    <source>
        <dbReference type="ARBA" id="ARBA00022490"/>
    </source>
</evidence>
<evidence type="ECO:0000256" key="9">
    <source>
        <dbReference type="ARBA" id="ARBA00023270"/>
    </source>
</evidence>
<evidence type="ECO:0000256" key="1">
    <source>
        <dbReference type="ARBA" id="ARBA00003518"/>
    </source>
</evidence>
<comment type="caution">
    <text evidence="11">The sequence shown here is derived from an EMBL/GenBank/DDBJ whole genome shotgun (WGS) entry which is preliminary data.</text>
</comment>
<dbReference type="Gene3D" id="3.20.20.70">
    <property type="entry name" value="Aldolase class I"/>
    <property type="match status" value="1"/>
</dbReference>
<evidence type="ECO:0000256" key="3">
    <source>
        <dbReference type="ARBA" id="ARBA00004857"/>
    </source>
</evidence>
<dbReference type="GO" id="GO:0005975">
    <property type="term" value="P:carbohydrate metabolic process"/>
    <property type="evidence" value="ECO:0007669"/>
    <property type="project" value="InterPro"/>
</dbReference>
<comment type="subcellular location">
    <subcellularLocation>
        <location evidence="2 10">Cytoplasm</location>
    </subcellularLocation>
</comment>
<dbReference type="PANTHER" id="PTHR10683">
    <property type="entry name" value="TRANSALDOLASE"/>
    <property type="match status" value="1"/>
</dbReference>
<comment type="pathway">
    <text evidence="3 10">Carbohydrate degradation; pentose phosphate pathway; D-glyceraldehyde 3-phosphate and beta-D-fructose 6-phosphate from D-ribose 5-phosphate and D-xylulose 5-phosphate (non-oxidative stage): step 2/3.</text>
</comment>
<gene>
    <name evidence="10" type="primary">tal</name>
    <name evidence="11" type="ORF">FHS39_004603</name>
</gene>
<feature type="active site" description="Schiff-base intermediate with substrate" evidence="10">
    <location>
        <position position="148"/>
    </location>
</feature>
<organism evidence="11 12">
    <name type="scientific">Streptomyces olivoverticillatus</name>
    <dbReference type="NCBI Taxonomy" id="66427"/>
    <lineage>
        <taxon>Bacteria</taxon>
        <taxon>Bacillati</taxon>
        <taxon>Actinomycetota</taxon>
        <taxon>Actinomycetes</taxon>
        <taxon>Kitasatosporales</taxon>
        <taxon>Streptomycetaceae</taxon>
        <taxon>Streptomyces</taxon>
    </lineage>
</organism>
<dbReference type="SUPFAM" id="SSF51569">
    <property type="entry name" value="Aldolase"/>
    <property type="match status" value="1"/>
</dbReference>
<dbReference type="UniPathway" id="UPA00115">
    <property type="reaction ID" value="UER00414"/>
</dbReference>
<dbReference type="InterPro" id="IPR004732">
    <property type="entry name" value="Transaldolase_2"/>
</dbReference>
<accession>A0A7W7LS81</accession>
<dbReference type="RefSeq" id="WP_184351310.1">
    <property type="nucleotide sequence ID" value="NZ_JACHJH010000008.1"/>
</dbReference>
<keyword evidence="6 10" id="KW-0963">Cytoplasm</keyword>
<evidence type="ECO:0000256" key="2">
    <source>
        <dbReference type="ARBA" id="ARBA00004496"/>
    </source>
</evidence>
<evidence type="ECO:0000313" key="11">
    <source>
        <dbReference type="EMBL" id="MBB4895524.1"/>
    </source>
</evidence>
<comment type="catalytic activity">
    <reaction evidence="10">
        <text>D-sedoheptulose 7-phosphate + D-glyceraldehyde 3-phosphate = D-erythrose 4-phosphate + beta-D-fructose 6-phosphate</text>
        <dbReference type="Rhea" id="RHEA:17053"/>
        <dbReference type="ChEBI" id="CHEBI:16897"/>
        <dbReference type="ChEBI" id="CHEBI:57483"/>
        <dbReference type="ChEBI" id="CHEBI:57634"/>
        <dbReference type="ChEBI" id="CHEBI:59776"/>
        <dbReference type="EC" id="2.2.1.2"/>
    </reaction>
</comment>
<dbReference type="Pfam" id="PF00923">
    <property type="entry name" value="TAL_FSA"/>
    <property type="match status" value="1"/>
</dbReference>
<evidence type="ECO:0000256" key="4">
    <source>
        <dbReference type="ARBA" id="ARBA00008426"/>
    </source>
</evidence>
<dbReference type="GO" id="GO:0005737">
    <property type="term" value="C:cytoplasm"/>
    <property type="evidence" value="ECO:0007669"/>
    <property type="project" value="UniProtKB-SubCell"/>
</dbReference>
<name>A0A7W7LS81_9ACTN</name>
<evidence type="ECO:0000256" key="5">
    <source>
        <dbReference type="ARBA" id="ARBA00013151"/>
    </source>
</evidence>
<dbReference type="GO" id="GO:0006098">
    <property type="term" value="P:pentose-phosphate shunt"/>
    <property type="evidence" value="ECO:0007669"/>
    <property type="project" value="UniProtKB-UniRule"/>
</dbReference>
<evidence type="ECO:0000256" key="10">
    <source>
        <dbReference type="HAMAP-Rule" id="MF_00493"/>
    </source>
</evidence>
<keyword evidence="8 10" id="KW-0570">Pentose shunt</keyword>
<dbReference type="GO" id="GO:0004801">
    <property type="term" value="F:transaldolase activity"/>
    <property type="evidence" value="ECO:0007669"/>
    <property type="project" value="UniProtKB-UniRule"/>
</dbReference>
<keyword evidence="9 10" id="KW-0704">Schiff base</keyword>
<dbReference type="HAMAP" id="MF_00493">
    <property type="entry name" value="Transaldolase_2"/>
    <property type="match status" value="1"/>
</dbReference>
<dbReference type="AlphaFoldDB" id="A0A7W7LS81"/>
<comment type="function">
    <text evidence="1 10">Transaldolase is important for the balance of metabolites in the pentose-phosphate pathway.</text>
</comment>
<dbReference type="PIRSF" id="PIRSF036915">
    <property type="entry name" value="Trnald_Bac_Plnt"/>
    <property type="match status" value="1"/>
</dbReference>
<sequence>MGERTVTSGGAVLRELIAEGVSPWLDGLCRSSLTSGLLARLVTSGAVRGAAFEPAALARDLTGTTAYHQQLAHLACRSVPLETAVHALCAYDLRSACDELRPVFEATDGLDGQVSMDLDPALAHDAPATVAAAAELHRAACRPNALVKIPATDEGLAAIVECLGRGIGVHVTEVFSVRRYGQVVDAYFEGLERALEKGLDLSSVSSLVSLSVGRIDAEADSRLAELGGRTAPALHGTAALATARLVYRLYEERLGCPRWRALTARRARPQRLVWDVGTPPVPGDPRPVRYVETLVAWGTVIAMPAAVLDEAGRSGRLQGDTLTGEHRAARAAVDRLEELGVLLDEVAKKLEAESMDHLVASWRELRSAVGERLRTAG</sequence>
<keyword evidence="7 10" id="KW-0808">Transferase</keyword>
<reference evidence="11 12" key="1">
    <citation type="submission" date="2020-08" db="EMBL/GenBank/DDBJ databases">
        <title>Genomic Encyclopedia of Type Strains, Phase III (KMG-III): the genomes of soil and plant-associated and newly described type strains.</title>
        <authorList>
            <person name="Whitman W."/>
        </authorList>
    </citation>
    <scope>NUCLEOTIDE SEQUENCE [LARGE SCALE GENOMIC DNA]</scope>
    <source>
        <strain evidence="11 12">CECT 3266</strain>
    </source>
</reference>
<comment type="similarity">
    <text evidence="4 10">Belongs to the transaldolase family. Type 2 subfamily.</text>
</comment>
<dbReference type="InterPro" id="IPR001585">
    <property type="entry name" value="TAL/FSA"/>
</dbReference>
<evidence type="ECO:0000256" key="7">
    <source>
        <dbReference type="ARBA" id="ARBA00022679"/>
    </source>
</evidence>